<dbReference type="WBParaSite" id="jg2189">
    <property type="protein sequence ID" value="jg2189"/>
    <property type="gene ID" value="jg2189"/>
</dbReference>
<evidence type="ECO:0000313" key="1">
    <source>
        <dbReference type="Proteomes" id="UP000887574"/>
    </source>
</evidence>
<name>A0A915DNC5_9BILA</name>
<keyword evidence="1" id="KW-1185">Reference proteome</keyword>
<proteinExistence type="predicted"/>
<sequence length="127" mass="14512">MITKFYISDLPDRENIPTMFSTFDILPEGVLDHKQIVMYADTDSFSDQLCITLKRNFTRHCKVSSLMTPHNRRDYHKPSSSAPTKKISSVNAETVYCIATTEEELILWGSLGLGVEIFNFETPKAFK</sequence>
<accession>A0A915DNC5</accession>
<dbReference type="AlphaFoldDB" id="A0A915DNC5"/>
<protein>
    <submittedName>
        <fullName evidence="2">Uncharacterized protein</fullName>
    </submittedName>
</protein>
<organism evidence="1 2">
    <name type="scientific">Ditylenchus dipsaci</name>
    <dbReference type="NCBI Taxonomy" id="166011"/>
    <lineage>
        <taxon>Eukaryota</taxon>
        <taxon>Metazoa</taxon>
        <taxon>Ecdysozoa</taxon>
        <taxon>Nematoda</taxon>
        <taxon>Chromadorea</taxon>
        <taxon>Rhabditida</taxon>
        <taxon>Tylenchina</taxon>
        <taxon>Tylenchomorpha</taxon>
        <taxon>Sphaerularioidea</taxon>
        <taxon>Anguinidae</taxon>
        <taxon>Anguininae</taxon>
        <taxon>Ditylenchus</taxon>
    </lineage>
</organism>
<dbReference type="Proteomes" id="UP000887574">
    <property type="component" value="Unplaced"/>
</dbReference>
<reference evidence="2" key="1">
    <citation type="submission" date="2022-11" db="UniProtKB">
        <authorList>
            <consortium name="WormBaseParasite"/>
        </authorList>
    </citation>
    <scope>IDENTIFICATION</scope>
</reference>
<evidence type="ECO:0000313" key="2">
    <source>
        <dbReference type="WBParaSite" id="jg2189"/>
    </source>
</evidence>